<organism evidence="1 2">
    <name type="scientific">Dactylosporangium salmoneum</name>
    <dbReference type="NCBI Taxonomy" id="53361"/>
    <lineage>
        <taxon>Bacteria</taxon>
        <taxon>Bacillati</taxon>
        <taxon>Actinomycetota</taxon>
        <taxon>Actinomycetes</taxon>
        <taxon>Micromonosporales</taxon>
        <taxon>Micromonosporaceae</taxon>
        <taxon>Dactylosporangium</taxon>
    </lineage>
</organism>
<dbReference type="EMBL" id="BAAARV010000084">
    <property type="protein sequence ID" value="GAA2378570.1"/>
    <property type="molecule type" value="Genomic_DNA"/>
</dbReference>
<reference evidence="2" key="1">
    <citation type="journal article" date="2019" name="Int. J. Syst. Evol. Microbiol.">
        <title>The Global Catalogue of Microorganisms (GCM) 10K type strain sequencing project: providing services to taxonomists for standard genome sequencing and annotation.</title>
        <authorList>
            <consortium name="The Broad Institute Genomics Platform"/>
            <consortium name="The Broad Institute Genome Sequencing Center for Infectious Disease"/>
            <person name="Wu L."/>
            <person name="Ma J."/>
        </authorList>
    </citation>
    <scope>NUCLEOTIDE SEQUENCE [LARGE SCALE GENOMIC DNA]</scope>
    <source>
        <strain evidence="2">JCM 3272</strain>
    </source>
</reference>
<name>A0ABP5UER3_9ACTN</name>
<gene>
    <name evidence="1" type="ORF">GCM10010170_084720</name>
</gene>
<comment type="caution">
    <text evidence="1">The sequence shown here is derived from an EMBL/GenBank/DDBJ whole genome shotgun (WGS) entry which is preliminary data.</text>
</comment>
<evidence type="ECO:0000313" key="1">
    <source>
        <dbReference type="EMBL" id="GAA2378570.1"/>
    </source>
</evidence>
<evidence type="ECO:0000313" key="2">
    <source>
        <dbReference type="Proteomes" id="UP001501444"/>
    </source>
</evidence>
<keyword evidence="2" id="KW-1185">Reference proteome</keyword>
<protein>
    <submittedName>
        <fullName evidence="1">Uncharacterized protein</fullName>
    </submittedName>
</protein>
<sequence length="64" mass="7095">MLGEQRGIGREREQDLLPLGGDVACFGRRGLHIMSMHAPAKAMARRSLAPRHYRADSGYLCARS</sequence>
<proteinExistence type="predicted"/>
<dbReference type="Proteomes" id="UP001501444">
    <property type="component" value="Unassembled WGS sequence"/>
</dbReference>
<accession>A0ABP5UER3</accession>